<gene>
    <name evidence="2" type="ORF">AXG93_3810s1250</name>
</gene>
<comment type="caution">
    <text evidence="2">The sequence shown here is derived from an EMBL/GenBank/DDBJ whole genome shotgun (WGS) entry which is preliminary data.</text>
</comment>
<dbReference type="AlphaFoldDB" id="A0A176VCR2"/>
<reference evidence="2" key="1">
    <citation type="submission" date="2016-03" db="EMBL/GenBank/DDBJ databases">
        <title>Mechanisms controlling the formation of the plant cell surface in tip-growing cells are functionally conserved among land plants.</title>
        <authorList>
            <person name="Honkanen S."/>
            <person name="Jones V.A."/>
            <person name="Morieri G."/>
            <person name="Champion C."/>
            <person name="Hetherington A.J."/>
            <person name="Kelly S."/>
            <person name="Saint-Marcoux D."/>
            <person name="Proust H."/>
            <person name="Prescott H."/>
            <person name="Dolan L."/>
        </authorList>
    </citation>
    <scope>NUCLEOTIDE SEQUENCE [LARGE SCALE GENOMIC DNA]</scope>
    <source>
        <tissue evidence="2">Whole gametophyte</tissue>
    </source>
</reference>
<proteinExistence type="predicted"/>
<feature type="region of interest" description="Disordered" evidence="1">
    <location>
        <begin position="20"/>
        <end position="48"/>
    </location>
</feature>
<dbReference type="EMBL" id="LVLJ01004027">
    <property type="protein sequence ID" value="OAE18654.1"/>
    <property type="molecule type" value="Genomic_DNA"/>
</dbReference>
<sequence>MIISLGIHDGSLLLLADTRPASQPASRGVETIDPNGRDTLTTSGSGSGSVGLVKTVLLEAGTGNESESHNSGDRIDKSRKGGEHAVPDGGQKNESNRRQGKARQSDALRWDDAVVPLISEPPACPNQSSCAWTCKGGRQAGGAGRQEGRKQASKQAGMHERWSASASASSSALLLLMLLGGDSPRGPRPNASFGSKGRSTKLQETGLGHQQSWTSEHTASDDLDRISREGALKSRG</sequence>
<feature type="region of interest" description="Disordered" evidence="1">
    <location>
        <begin position="180"/>
        <end position="236"/>
    </location>
</feature>
<evidence type="ECO:0000313" key="2">
    <source>
        <dbReference type="EMBL" id="OAE18654.1"/>
    </source>
</evidence>
<feature type="compositionally biased region" description="Basic and acidic residues" evidence="1">
    <location>
        <begin position="218"/>
        <end position="236"/>
    </location>
</feature>
<keyword evidence="3" id="KW-1185">Reference proteome</keyword>
<feature type="region of interest" description="Disordered" evidence="1">
    <location>
        <begin position="60"/>
        <end position="109"/>
    </location>
</feature>
<organism evidence="2 3">
    <name type="scientific">Marchantia polymorpha subsp. ruderalis</name>
    <dbReference type="NCBI Taxonomy" id="1480154"/>
    <lineage>
        <taxon>Eukaryota</taxon>
        <taxon>Viridiplantae</taxon>
        <taxon>Streptophyta</taxon>
        <taxon>Embryophyta</taxon>
        <taxon>Marchantiophyta</taxon>
        <taxon>Marchantiopsida</taxon>
        <taxon>Marchantiidae</taxon>
        <taxon>Marchantiales</taxon>
        <taxon>Marchantiaceae</taxon>
        <taxon>Marchantia</taxon>
    </lineage>
</organism>
<evidence type="ECO:0000256" key="1">
    <source>
        <dbReference type="SAM" id="MobiDB-lite"/>
    </source>
</evidence>
<accession>A0A176VCR2</accession>
<protein>
    <submittedName>
        <fullName evidence="2">Uncharacterized protein</fullName>
    </submittedName>
</protein>
<name>A0A176VCR2_MARPO</name>
<feature type="compositionally biased region" description="Low complexity" evidence="1">
    <location>
        <begin position="39"/>
        <end position="48"/>
    </location>
</feature>
<feature type="compositionally biased region" description="Polar residues" evidence="1">
    <location>
        <begin position="200"/>
        <end position="217"/>
    </location>
</feature>
<evidence type="ECO:0000313" key="3">
    <source>
        <dbReference type="Proteomes" id="UP000077202"/>
    </source>
</evidence>
<feature type="compositionally biased region" description="Basic and acidic residues" evidence="1">
    <location>
        <begin position="66"/>
        <end position="86"/>
    </location>
</feature>
<feature type="region of interest" description="Disordered" evidence="1">
    <location>
        <begin position="137"/>
        <end position="164"/>
    </location>
</feature>
<dbReference type="Proteomes" id="UP000077202">
    <property type="component" value="Unassembled WGS sequence"/>
</dbReference>